<dbReference type="AlphaFoldDB" id="A0A0C3JRX1"/>
<keyword evidence="2" id="KW-1185">Reference proteome</keyword>
<accession>A0A0C3JRX1</accession>
<proteinExistence type="predicted"/>
<reference evidence="2" key="2">
    <citation type="submission" date="2015-01" db="EMBL/GenBank/DDBJ databases">
        <title>Evolutionary Origins and Diversification of the Mycorrhizal Mutualists.</title>
        <authorList>
            <consortium name="DOE Joint Genome Institute"/>
            <consortium name="Mycorrhizal Genomics Consortium"/>
            <person name="Kohler A."/>
            <person name="Kuo A."/>
            <person name="Nagy L.G."/>
            <person name="Floudas D."/>
            <person name="Copeland A."/>
            <person name="Barry K.W."/>
            <person name="Cichocki N."/>
            <person name="Veneault-Fourrey C."/>
            <person name="LaButti K."/>
            <person name="Lindquist E.A."/>
            <person name="Lipzen A."/>
            <person name="Lundell T."/>
            <person name="Morin E."/>
            <person name="Murat C."/>
            <person name="Riley R."/>
            <person name="Ohm R."/>
            <person name="Sun H."/>
            <person name="Tunlid A."/>
            <person name="Henrissat B."/>
            <person name="Grigoriev I.V."/>
            <person name="Hibbett D.S."/>
            <person name="Martin F."/>
        </authorList>
    </citation>
    <scope>NUCLEOTIDE SEQUENCE [LARGE SCALE GENOMIC DNA]</scope>
    <source>
        <strain evidence="2">Marx 270</strain>
    </source>
</reference>
<sequence length="154" mass="17369">MSLRMLTEPKYSTEAIHPSHHNTHQRKAQIFRRIGCTTIYICCWAWALNTVVYPKLDGSAAVQLSFGTSTSCGLSRGLFYHHLSTTRSHPAADIDKVSLGKRCHSCHYPTQLSRHPRTSWAKGTREVVLPCLPGLLPLADRYHLLFRAHDAVPH</sequence>
<dbReference type="InParanoid" id="A0A0C3JRX1"/>
<protein>
    <submittedName>
        <fullName evidence="1">Uncharacterized protein</fullName>
    </submittedName>
</protein>
<organism evidence="1 2">
    <name type="scientific">Pisolithus tinctorius Marx 270</name>
    <dbReference type="NCBI Taxonomy" id="870435"/>
    <lineage>
        <taxon>Eukaryota</taxon>
        <taxon>Fungi</taxon>
        <taxon>Dikarya</taxon>
        <taxon>Basidiomycota</taxon>
        <taxon>Agaricomycotina</taxon>
        <taxon>Agaricomycetes</taxon>
        <taxon>Agaricomycetidae</taxon>
        <taxon>Boletales</taxon>
        <taxon>Sclerodermatineae</taxon>
        <taxon>Pisolithaceae</taxon>
        <taxon>Pisolithus</taxon>
    </lineage>
</organism>
<dbReference type="Proteomes" id="UP000054217">
    <property type="component" value="Unassembled WGS sequence"/>
</dbReference>
<evidence type="ECO:0000313" key="2">
    <source>
        <dbReference type="Proteomes" id="UP000054217"/>
    </source>
</evidence>
<name>A0A0C3JRX1_PISTI</name>
<dbReference type="HOGENOM" id="CLU_1704965_0_0_1"/>
<dbReference type="EMBL" id="KN831997">
    <property type="protein sequence ID" value="KIO00232.1"/>
    <property type="molecule type" value="Genomic_DNA"/>
</dbReference>
<evidence type="ECO:0000313" key="1">
    <source>
        <dbReference type="EMBL" id="KIO00232.1"/>
    </source>
</evidence>
<reference evidence="1 2" key="1">
    <citation type="submission" date="2014-04" db="EMBL/GenBank/DDBJ databases">
        <authorList>
            <consortium name="DOE Joint Genome Institute"/>
            <person name="Kuo A."/>
            <person name="Kohler A."/>
            <person name="Costa M.D."/>
            <person name="Nagy L.G."/>
            <person name="Floudas D."/>
            <person name="Copeland A."/>
            <person name="Barry K.W."/>
            <person name="Cichocki N."/>
            <person name="Veneault-Fourrey C."/>
            <person name="LaButti K."/>
            <person name="Lindquist E.A."/>
            <person name="Lipzen A."/>
            <person name="Lundell T."/>
            <person name="Morin E."/>
            <person name="Murat C."/>
            <person name="Sun H."/>
            <person name="Tunlid A."/>
            <person name="Henrissat B."/>
            <person name="Grigoriev I.V."/>
            <person name="Hibbett D.S."/>
            <person name="Martin F."/>
            <person name="Nordberg H.P."/>
            <person name="Cantor M.N."/>
            <person name="Hua S.X."/>
        </authorList>
    </citation>
    <scope>NUCLEOTIDE SEQUENCE [LARGE SCALE GENOMIC DNA]</scope>
    <source>
        <strain evidence="1 2">Marx 270</strain>
    </source>
</reference>
<gene>
    <name evidence="1" type="ORF">M404DRAFT_765093</name>
</gene>